<keyword evidence="1" id="KW-0732">Signal</keyword>
<accession>A0AA38UG32</accession>
<name>A0AA38UG32_9AGAR</name>
<evidence type="ECO:0000313" key="3">
    <source>
        <dbReference type="Proteomes" id="UP001163846"/>
    </source>
</evidence>
<proteinExistence type="predicted"/>
<gene>
    <name evidence="2" type="ORF">F5878DRAFT_624044</name>
</gene>
<keyword evidence="3" id="KW-1185">Reference proteome</keyword>
<organism evidence="2 3">
    <name type="scientific">Lentinula raphanica</name>
    <dbReference type="NCBI Taxonomy" id="153919"/>
    <lineage>
        <taxon>Eukaryota</taxon>
        <taxon>Fungi</taxon>
        <taxon>Dikarya</taxon>
        <taxon>Basidiomycota</taxon>
        <taxon>Agaricomycotina</taxon>
        <taxon>Agaricomycetes</taxon>
        <taxon>Agaricomycetidae</taxon>
        <taxon>Agaricales</taxon>
        <taxon>Marasmiineae</taxon>
        <taxon>Omphalotaceae</taxon>
        <taxon>Lentinula</taxon>
    </lineage>
</organism>
<dbReference type="Proteomes" id="UP001163846">
    <property type="component" value="Unassembled WGS sequence"/>
</dbReference>
<reference evidence="2" key="1">
    <citation type="submission" date="2022-08" db="EMBL/GenBank/DDBJ databases">
        <authorList>
            <consortium name="DOE Joint Genome Institute"/>
            <person name="Min B."/>
            <person name="Riley R."/>
            <person name="Sierra-Patev S."/>
            <person name="Naranjo-Ortiz M."/>
            <person name="Looney B."/>
            <person name="Konkel Z."/>
            <person name="Slot J.C."/>
            <person name="Sakamoto Y."/>
            <person name="Steenwyk J.L."/>
            <person name="Rokas A."/>
            <person name="Carro J."/>
            <person name="Camarero S."/>
            <person name="Ferreira P."/>
            <person name="Molpeceres G."/>
            <person name="Ruiz-Duenas F.J."/>
            <person name="Serrano A."/>
            <person name="Henrissat B."/>
            <person name="Drula E."/>
            <person name="Hughes K.W."/>
            <person name="Mata J.L."/>
            <person name="Ishikawa N.K."/>
            <person name="Vargas-Isla R."/>
            <person name="Ushijima S."/>
            <person name="Smith C.A."/>
            <person name="Ahrendt S."/>
            <person name="Andreopoulos W."/>
            <person name="He G."/>
            <person name="Labutti K."/>
            <person name="Lipzen A."/>
            <person name="Ng V."/>
            <person name="Sandor L."/>
            <person name="Barry K."/>
            <person name="Martinez A.T."/>
            <person name="Xiao Y."/>
            <person name="Gibbons J.G."/>
            <person name="Terashima K."/>
            <person name="Hibbett D.S."/>
            <person name="Grigoriev I.V."/>
        </authorList>
    </citation>
    <scope>NUCLEOTIDE SEQUENCE</scope>
    <source>
        <strain evidence="2">TFB9207</strain>
    </source>
</reference>
<evidence type="ECO:0000256" key="1">
    <source>
        <dbReference type="SAM" id="SignalP"/>
    </source>
</evidence>
<sequence length="191" mass="20663">MTRLPSFLTTLLLLPLAFTNVASIPAIIAARGTDTNSEISSVETNFTSEALYAVSPRFQTREPNSDPRLSKRLENQCETFSTADVQDVEDAFKYLYNEIGNTECSIREEDVTQGKLKKKVKFGTALVELGLEGGVEYTQSLCKDVGLTVQWIFTNCNVNGQVGGSGAANGNGDLLVAVTNVDLDDDVAQSL</sequence>
<feature type="chain" id="PRO_5041438256" evidence="1">
    <location>
        <begin position="24"/>
        <end position="191"/>
    </location>
</feature>
<comment type="caution">
    <text evidence="2">The sequence shown here is derived from an EMBL/GenBank/DDBJ whole genome shotgun (WGS) entry which is preliminary data.</text>
</comment>
<evidence type="ECO:0000313" key="2">
    <source>
        <dbReference type="EMBL" id="KAJ3836867.1"/>
    </source>
</evidence>
<feature type="signal peptide" evidence="1">
    <location>
        <begin position="1"/>
        <end position="23"/>
    </location>
</feature>
<protein>
    <submittedName>
        <fullName evidence="2">Uncharacterized protein</fullName>
    </submittedName>
</protein>
<dbReference type="AlphaFoldDB" id="A0AA38UG32"/>
<dbReference type="EMBL" id="MU806287">
    <property type="protein sequence ID" value="KAJ3836867.1"/>
    <property type="molecule type" value="Genomic_DNA"/>
</dbReference>